<evidence type="ECO:0000259" key="5">
    <source>
        <dbReference type="Pfam" id="PF08545"/>
    </source>
</evidence>
<dbReference type="InterPro" id="IPR013751">
    <property type="entry name" value="ACP_syn_III_N"/>
</dbReference>
<dbReference type="SUPFAM" id="SSF53901">
    <property type="entry name" value="Thiolase-like"/>
    <property type="match status" value="1"/>
</dbReference>
<name>A0A4Q9HYC4_STRKA</name>
<dbReference type="Proteomes" id="UP000292452">
    <property type="component" value="Unassembled WGS sequence"/>
</dbReference>
<evidence type="ECO:0000313" key="6">
    <source>
        <dbReference type="EMBL" id="TBO60283.1"/>
    </source>
</evidence>
<dbReference type="Gene3D" id="3.40.47.10">
    <property type="match status" value="1"/>
</dbReference>
<organism evidence="6 7">
    <name type="scientific">Streptomyces kasugaensis</name>
    <dbReference type="NCBI Taxonomy" id="1946"/>
    <lineage>
        <taxon>Bacteria</taxon>
        <taxon>Bacillati</taxon>
        <taxon>Actinomycetota</taxon>
        <taxon>Actinomycetes</taxon>
        <taxon>Kitasatosporales</taxon>
        <taxon>Streptomycetaceae</taxon>
        <taxon>Streptomyces</taxon>
    </lineage>
</organism>
<reference evidence="6 7" key="1">
    <citation type="submission" date="2019-02" db="EMBL/GenBank/DDBJ databases">
        <title>Draft Genome Sequence of Streptomyces sp. AM-2504, identified by 16S rRNA comparative analysis as a Streptomyces Kasugaensis strain.</title>
        <authorList>
            <person name="Napolioni V."/>
            <person name="Giuliodori A.M."/>
            <person name="Spurio R."/>
            <person name="Fabbretti A."/>
        </authorList>
    </citation>
    <scope>NUCLEOTIDE SEQUENCE [LARGE SCALE GENOMIC DNA]</scope>
    <source>
        <strain evidence="6 7">AM-2504</strain>
    </source>
</reference>
<dbReference type="GO" id="GO:0004315">
    <property type="term" value="F:3-oxoacyl-[acyl-carrier-protein] synthase activity"/>
    <property type="evidence" value="ECO:0007669"/>
    <property type="project" value="InterPro"/>
</dbReference>
<evidence type="ECO:0000256" key="3">
    <source>
        <dbReference type="ARBA" id="ARBA00023315"/>
    </source>
</evidence>
<keyword evidence="7" id="KW-1185">Reference proteome</keyword>
<evidence type="ECO:0000256" key="2">
    <source>
        <dbReference type="ARBA" id="ARBA00022679"/>
    </source>
</evidence>
<dbReference type="InterPro" id="IPR013747">
    <property type="entry name" value="ACP_syn_III_C"/>
</dbReference>
<dbReference type="GO" id="GO:0044550">
    <property type="term" value="P:secondary metabolite biosynthetic process"/>
    <property type="evidence" value="ECO:0007669"/>
    <property type="project" value="TreeGrafter"/>
</dbReference>
<evidence type="ECO:0000256" key="1">
    <source>
        <dbReference type="ARBA" id="ARBA00022490"/>
    </source>
</evidence>
<dbReference type="GO" id="GO:0006633">
    <property type="term" value="P:fatty acid biosynthetic process"/>
    <property type="evidence" value="ECO:0007669"/>
    <property type="project" value="InterPro"/>
</dbReference>
<dbReference type="Pfam" id="PF08541">
    <property type="entry name" value="ACP_syn_III_C"/>
    <property type="match status" value="1"/>
</dbReference>
<gene>
    <name evidence="6" type="ORF">EYS09_07460</name>
</gene>
<feature type="domain" description="Beta-ketoacyl-[acyl-carrier-protein] synthase III C-terminal" evidence="4">
    <location>
        <begin position="249"/>
        <end position="338"/>
    </location>
</feature>
<dbReference type="PANTHER" id="PTHR34069">
    <property type="entry name" value="3-OXOACYL-[ACYL-CARRIER-PROTEIN] SYNTHASE 3"/>
    <property type="match status" value="1"/>
</dbReference>
<feature type="domain" description="Beta-ketoacyl-[acyl-carrier-protein] synthase III N-terminal" evidence="5">
    <location>
        <begin position="120"/>
        <end position="193"/>
    </location>
</feature>
<protein>
    <submittedName>
        <fullName evidence="6">Ketoacyl-ACP synthase III</fullName>
    </submittedName>
</protein>
<dbReference type="NCBIfam" id="NF006829">
    <property type="entry name" value="PRK09352.1"/>
    <property type="match status" value="1"/>
</dbReference>
<evidence type="ECO:0000259" key="4">
    <source>
        <dbReference type="Pfam" id="PF08541"/>
    </source>
</evidence>
<keyword evidence="1" id="KW-0963">Cytoplasm</keyword>
<dbReference type="PANTHER" id="PTHR34069:SF2">
    <property type="entry name" value="BETA-KETOACYL-[ACYL-CARRIER-PROTEIN] SYNTHASE III"/>
    <property type="match status" value="1"/>
</dbReference>
<keyword evidence="3" id="KW-0012">Acyltransferase</keyword>
<sequence length="338" mass="35244">MSDDSHRQAGPSTTATAVLGTGSYLPSYVMSNDEIGAPAGVDDAWITRKTGIRERRFAKNDEATSDMAVMAARRALEDAGVSAAQLSQIIVATSTPDSPQPATAAHVAHQLDAPPTAAAFDLNAVCSGFTYALATAHRVAAAGGGYALVIGADMYSRYTDPADRRTRVLLGDGAGAVVIGPGHGPGRVLATRLLNFSEGLDLVKVPAGGTRLGTSHATVDDRLHYFAMDGRGVVDIVRSKLPGLLSDFLDEAGVSREDIAHIVPHQGNGMMLRTLEQDLAFPRARMHTTVAGYGNTGTASIPITLDDAARAGALREGGKVLLTAFGGGFTFGFILIDW</sequence>
<comment type="caution">
    <text evidence="6">The sequence shown here is derived from an EMBL/GenBank/DDBJ whole genome shotgun (WGS) entry which is preliminary data.</text>
</comment>
<dbReference type="RefSeq" id="WP_131122610.1">
    <property type="nucleotide sequence ID" value="NZ_SIXH01000045.1"/>
</dbReference>
<dbReference type="AlphaFoldDB" id="A0A4Q9HYC4"/>
<dbReference type="CDD" id="cd00830">
    <property type="entry name" value="KAS_III"/>
    <property type="match status" value="1"/>
</dbReference>
<dbReference type="EMBL" id="SIXH01000045">
    <property type="protein sequence ID" value="TBO60283.1"/>
    <property type="molecule type" value="Genomic_DNA"/>
</dbReference>
<dbReference type="InterPro" id="IPR016039">
    <property type="entry name" value="Thiolase-like"/>
</dbReference>
<dbReference type="Pfam" id="PF08545">
    <property type="entry name" value="ACP_syn_III"/>
    <property type="match status" value="1"/>
</dbReference>
<keyword evidence="2" id="KW-0808">Transferase</keyword>
<accession>A0A4Q9HYC4</accession>
<proteinExistence type="predicted"/>
<evidence type="ECO:0000313" key="7">
    <source>
        <dbReference type="Proteomes" id="UP000292452"/>
    </source>
</evidence>